<proteinExistence type="predicted"/>
<organism evidence="2 3">
    <name type="scientific">Vitreoscilla massiliensis</name>
    <dbReference type="NCBI Taxonomy" id="1689272"/>
    <lineage>
        <taxon>Bacteria</taxon>
        <taxon>Pseudomonadati</taxon>
        <taxon>Pseudomonadota</taxon>
        <taxon>Betaproteobacteria</taxon>
        <taxon>Neisseriales</taxon>
        <taxon>Neisseriaceae</taxon>
        <taxon>Vitreoscilla</taxon>
    </lineage>
</organism>
<feature type="domain" description="HTH cro/C1-type" evidence="1">
    <location>
        <begin position="10"/>
        <end position="63"/>
    </location>
</feature>
<dbReference type="InterPro" id="IPR001387">
    <property type="entry name" value="Cro/C1-type_HTH"/>
</dbReference>
<dbReference type="RefSeq" id="WP_058305165.1">
    <property type="nucleotide sequence ID" value="NZ_CABKVG010000006.1"/>
</dbReference>
<protein>
    <submittedName>
        <fullName evidence="2">Helix-turn-helix transcriptional regulator</fullName>
    </submittedName>
</protein>
<dbReference type="InterPro" id="IPR010982">
    <property type="entry name" value="Lambda_DNA-bd_dom_sf"/>
</dbReference>
<dbReference type="SUPFAM" id="SSF47413">
    <property type="entry name" value="lambda repressor-like DNA-binding domains"/>
    <property type="match status" value="1"/>
</dbReference>
<sequence length="250" mass="29248">MEQQQIFAVLKQQLHAQGKTYADLAKHLDVSESSIKRLFANQSVTLERLLEICQYLQLNFAELARLVDEQRPVLDQLTLAQEKQLMQDPKLILVAVCMMNHWPIEAIIEHYQVDLPECILKLTQLDKMGMLQLLPNNRVRLRVSQQFNWQPNGPIQRYIEEQGIGDFFDAHSDEEDHEEILFGHGMLSNDCVHAMRTALKKCQQQMAQAHRQSLPVPQSQKRGMAMVLALRTWEPKWFRQLRRVEKQIDK</sequence>
<evidence type="ECO:0000313" key="2">
    <source>
        <dbReference type="EMBL" id="UOO91066.1"/>
    </source>
</evidence>
<dbReference type="Proteomes" id="UP000832011">
    <property type="component" value="Chromosome"/>
</dbReference>
<dbReference type="CDD" id="cd00093">
    <property type="entry name" value="HTH_XRE"/>
    <property type="match status" value="1"/>
</dbReference>
<dbReference type="Gene3D" id="1.10.260.40">
    <property type="entry name" value="lambda repressor-like DNA-binding domains"/>
    <property type="match status" value="1"/>
</dbReference>
<dbReference type="PROSITE" id="PS50943">
    <property type="entry name" value="HTH_CROC1"/>
    <property type="match status" value="1"/>
</dbReference>
<reference evidence="2 3" key="1">
    <citation type="journal article" date="2022" name="Res Sq">
        <title>Evolution of multicellular longitudinally dividing oral cavity symbionts (Neisseriaceae).</title>
        <authorList>
            <person name="Nyongesa S."/>
            <person name="Weber P."/>
            <person name="Bernet E."/>
            <person name="Pullido F."/>
            <person name="Nieckarz M."/>
            <person name="Delaby M."/>
            <person name="Nieves C."/>
            <person name="Viehboeck T."/>
            <person name="Krause N."/>
            <person name="Rivera-Millot A."/>
            <person name="Nakamura A."/>
            <person name="Vischer N."/>
            <person name="VanNieuwenhze M."/>
            <person name="Brun Y."/>
            <person name="Cava F."/>
            <person name="Bulgheresi S."/>
            <person name="Veyrier F."/>
        </authorList>
    </citation>
    <scope>NUCLEOTIDE SEQUENCE [LARGE SCALE GENOMIC DNA]</scope>
    <source>
        <strain evidence="2 3">SN4</strain>
    </source>
</reference>
<name>A0ABY4E5L4_9NEIS</name>
<dbReference type="SMART" id="SM00530">
    <property type="entry name" value="HTH_XRE"/>
    <property type="match status" value="1"/>
</dbReference>
<evidence type="ECO:0000313" key="3">
    <source>
        <dbReference type="Proteomes" id="UP000832011"/>
    </source>
</evidence>
<gene>
    <name evidence="2" type="ORF">LVJ82_08895</name>
</gene>
<keyword evidence="3" id="KW-1185">Reference proteome</keyword>
<dbReference type="EMBL" id="CP091511">
    <property type="protein sequence ID" value="UOO91066.1"/>
    <property type="molecule type" value="Genomic_DNA"/>
</dbReference>
<dbReference type="Pfam" id="PF13443">
    <property type="entry name" value="HTH_26"/>
    <property type="match status" value="1"/>
</dbReference>
<accession>A0ABY4E5L4</accession>
<evidence type="ECO:0000259" key="1">
    <source>
        <dbReference type="PROSITE" id="PS50943"/>
    </source>
</evidence>